<accession>R6TEN1</accession>
<sequence length="388" mass="44887">MIYNDRNSVKNMIQYSRQLTKKYKNEISLYDPTSQSSLATYSMDTSSSKFFRVTKEIEALPKPDRLQISAIGYPLSLGPGFAAALAVYLTREIEARTGIRGIHKIRGIVPCIKATLASTTYRTDDTFQLTEEHDGILYTYFVVHLFIRNLWLPTKKAHFGDKRTISPIWVKCHDTVRADRQFDFNTPDRIGSTPVDDDTENVVFEICDSVPQSFPPYDRLPEEIRKEYESFNQSPHCYGTGQYEDFLEKIYDANAWIEDVRSYLSEVIDFNNQTDARMVRLKDSEERRGDRKIRISYDKAGCERFPHILYKIRFSENVTDTTFDDITDAIRRYDCRELVVTEYYKISEIGDNAVALDVEFTFSSSGEIKKFANELKNSVPYVTKIDVG</sequence>
<name>R6TEN1_9BACT</name>
<gene>
    <name evidence="1" type="ORF">BN580_00940</name>
</gene>
<dbReference type="AlphaFoldDB" id="R6TEN1"/>
<evidence type="ECO:0000313" key="1">
    <source>
        <dbReference type="EMBL" id="CDC71883.1"/>
    </source>
</evidence>
<reference evidence="1" key="1">
    <citation type="submission" date="2012-11" db="EMBL/GenBank/DDBJ databases">
        <title>Dependencies among metagenomic species, viruses, plasmids and units of genetic variation.</title>
        <authorList>
            <person name="Nielsen H.B."/>
            <person name="Almeida M."/>
            <person name="Juncker A.S."/>
            <person name="Rasmussen S."/>
            <person name="Li J."/>
            <person name="Sunagawa S."/>
            <person name="Plichta D."/>
            <person name="Gautier L."/>
            <person name="Le Chatelier E."/>
            <person name="Peletier E."/>
            <person name="Bonde I."/>
            <person name="Nielsen T."/>
            <person name="Manichanh C."/>
            <person name="Arumugam M."/>
            <person name="Batto J."/>
            <person name="Santos M.B.Q.D."/>
            <person name="Blom N."/>
            <person name="Borruel N."/>
            <person name="Burgdorf K.S."/>
            <person name="Boumezbeur F."/>
            <person name="Casellas F."/>
            <person name="Dore J."/>
            <person name="Guarner F."/>
            <person name="Hansen T."/>
            <person name="Hildebrand F."/>
            <person name="Kaas R.S."/>
            <person name="Kennedy S."/>
            <person name="Kristiansen K."/>
            <person name="Kultima J.R."/>
            <person name="Leonard P."/>
            <person name="Levenez F."/>
            <person name="Lund O."/>
            <person name="Moumen B."/>
            <person name="Le Paslier D."/>
            <person name="Pons N."/>
            <person name="Pedersen O."/>
            <person name="Prifti E."/>
            <person name="Qin J."/>
            <person name="Raes J."/>
            <person name="Tap J."/>
            <person name="Tims S."/>
            <person name="Ussery D.W."/>
            <person name="Yamada T."/>
            <person name="MetaHit consortium"/>
            <person name="Renault P."/>
            <person name="Sicheritz-Ponten T."/>
            <person name="Bork P."/>
            <person name="Wang J."/>
            <person name="Brunak S."/>
            <person name="Ehrlich S.D."/>
        </authorList>
    </citation>
    <scope>NUCLEOTIDE SEQUENCE [LARGE SCALE GENOMIC DNA]</scope>
</reference>
<dbReference type="EMBL" id="CBFW010000087">
    <property type="protein sequence ID" value="CDC71883.1"/>
    <property type="molecule type" value="Genomic_DNA"/>
</dbReference>
<proteinExistence type="predicted"/>
<organism evidence="1 2">
    <name type="scientific">Candidatus Colimorpha enterica</name>
    <dbReference type="NCBI Taxonomy" id="3083063"/>
    <lineage>
        <taxon>Bacteria</taxon>
        <taxon>Pseudomonadati</taxon>
        <taxon>Bacteroidota</taxon>
        <taxon>Bacteroidia</taxon>
        <taxon>Bacteroidales</taxon>
        <taxon>Candidatus Colimorpha</taxon>
    </lineage>
</organism>
<dbReference type="Proteomes" id="UP000017938">
    <property type="component" value="Unassembled WGS sequence"/>
</dbReference>
<comment type="caution">
    <text evidence="1">The sequence shown here is derived from an EMBL/GenBank/DDBJ whole genome shotgun (WGS) entry which is preliminary data.</text>
</comment>
<protein>
    <submittedName>
        <fullName evidence="1">Uncharacterized protein</fullName>
    </submittedName>
</protein>
<evidence type="ECO:0000313" key="2">
    <source>
        <dbReference type="Proteomes" id="UP000017938"/>
    </source>
</evidence>